<dbReference type="Pfam" id="PF00440">
    <property type="entry name" value="TetR_N"/>
    <property type="match status" value="1"/>
</dbReference>
<dbReference type="InterPro" id="IPR001647">
    <property type="entry name" value="HTH_TetR"/>
</dbReference>
<dbReference type="EMBL" id="FWXV01000004">
    <property type="protein sequence ID" value="SMD14844.1"/>
    <property type="molecule type" value="Genomic_DNA"/>
</dbReference>
<sequence length="236" mass="26299">MPKQVDHRGRREAIARALWRVVEQRGVTQLTMRVVAQEAGMSLGQLQHYFASRTAMLSFAMDFASEQTSVRVHQGLEKLGDRPHPRDVLRLTLAEMLPLHADARATSRMSAAYVLEALHDEAVHEQARRGLVQGRALVEQLVRQAIADGHIDSGLDPATETNLLLALTGFTSLIELDVIEPQDALAAIDVHLDRLFRSTPDGLIGKLGTARREPAVHRIEAQQEREPELRRAPPTR</sequence>
<evidence type="ECO:0000313" key="8">
    <source>
        <dbReference type="EMBL" id="SMD14844.1"/>
    </source>
</evidence>
<dbReference type="RefSeq" id="WP_235038821.1">
    <property type="nucleotide sequence ID" value="NZ_FWXV01000004.1"/>
</dbReference>
<feature type="region of interest" description="Disordered" evidence="6">
    <location>
        <begin position="214"/>
        <end position="236"/>
    </location>
</feature>
<dbReference type="PANTHER" id="PTHR47506:SF1">
    <property type="entry name" value="HTH-TYPE TRANSCRIPTIONAL REGULATOR YJDC"/>
    <property type="match status" value="1"/>
</dbReference>
<dbReference type="PANTHER" id="PTHR47506">
    <property type="entry name" value="TRANSCRIPTIONAL REGULATORY PROTEIN"/>
    <property type="match status" value="1"/>
</dbReference>
<evidence type="ECO:0000256" key="1">
    <source>
        <dbReference type="ARBA" id="ARBA00022491"/>
    </source>
</evidence>
<dbReference type="PROSITE" id="PS50977">
    <property type="entry name" value="HTH_TETR_2"/>
    <property type="match status" value="1"/>
</dbReference>
<accession>A0A1W2EYV5</accession>
<evidence type="ECO:0000256" key="3">
    <source>
        <dbReference type="ARBA" id="ARBA00023125"/>
    </source>
</evidence>
<dbReference type="SUPFAM" id="SSF46689">
    <property type="entry name" value="Homeodomain-like"/>
    <property type="match status" value="1"/>
</dbReference>
<keyword evidence="2" id="KW-0805">Transcription regulation</keyword>
<dbReference type="SUPFAM" id="SSF48498">
    <property type="entry name" value="Tetracyclin repressor-like, C-terminal domain"/>
    <property type="match status" value="1"/>
</dbReference>
<gene>
    <name evidence="8" type="ORF">SAMN05661093_05143</name>
</gene>
<keyword evidence="9" id="KW-1185">Reference proteome</keyword>
<keyword evidence="4" id="KW-0804">Transcription</keyword>
<dbReference type="Gene3D" id="1.10.357.10">
    <property type="entry name" value="Tetracycline Repressor, domain 2"/>
    <property type="match status" value="1"/>
</dbReference>
<dbReference type="InterPro" id="IPR036271">
    <property type="entry name" value="Tet_transcr_reg_TetR-rel_C_sf"/>
</dbReference>
<dbReference type="Pfam" id="PF13977">
    <property type="entry name" value="TetR_C_6"/>
    <property type="match status" value="1"/>
</dbReference>
<evidence type="ECO:0000313" key="9">
    <source>
        <dbReference type="Proteomes" id="UP000192674"/>
    </source>
</evidence>
<dbReference type="Proteomes" id="UP000192674">
    <property type="component" value="Unassembled WGS sequence"/>
</dbReference>
<dbReference type="GO" id="GO:0003677">
    <property type="term" value="F:DNA binding"/>
    <property type="evidence" value="ECO:0007669"/>
    <property type="project" value="UniProtKB-UniRule"/>
</dbReference>
<evidence type="ECO:0000256" key="5">
    <source>
        <dbReference type="PROSITE-ProRule" id="PRU00335"/>
    </source>
</evidence>
<feature type="DNA-binding region" description="H-T-H motif" evidence="5">
    <location>
        <begin position="31"/>
        <end position="50"/>
    </location>
</feature>
<evidence type="ECO:0000256" key="2">
    <source>
        <dbReference type="ARBA" id="ARBA00023015"/>
    </source>
</evidence>
<keyword evidence="3 5" id="KW-0238">DNA-binding</keyword>
<feature type="domain" description="HTH tetR-type" evidence="7">
    <location>
        <begin position="8"/>
        <end position="68"/>
    </location>
</feature>
<dbReference type="InterPro" id="IPR009057">
    <property type="entry name" value="Homeodomain-like_sf"/>
</dbReference>
<evidence type="ECO:0000256" key="4">
    <source>
        <dbReference type="ARBA" id="ARBA00023163"/>
    </source>
</evidence>
<protein>
    <submittedName>
        <fullName evidence="8">Transcriptional regulator, TetR family</fullName>
    </submittedName>
</protein>
<reference evidence="8 9" key="1">
    <citation type="submission" date="2017-04" db="EMBL/GenBank/DDBJ databases">
        <authorList>
            <person name="Afonso C.L."/>
            <person name="Miller P.J."/>
            <person name="Scott M.A."/>
            <person name="Spackman E."/>
            <person name="Goraichik I."/>
            <person name="Dimitrov K.M."/>
            <person name="Suarez D.L."/>
            <person name="Swayne D.E."/>
        </authorList>
    </citation>
    <scope>NUCLEOTIDE SEQUENCE [LARGE SCALE GENOMIC DNA]</scope>
    <source>
        <strain evidence="8 9">DSM 43828</strain>
    </source>
</reference>
<evidence type="ECO:0000259" key="7">
    <source>
        <dbReference type="PROSITE" id="PS50977"/>
    </source>
</evidence>
<dbReference type="InterPro" id="IPR039538">
    <property type="entry name" value="BetI_C"/>
</dbReference>
<keyword evidence="1" id="KW-0678">Repressor</keyword>
<dbReference type="AlphaFoldDB" id="A0A1W2EYV5"/>
<organism evidence="8 9">
    <name type="scientific">Kibdelosporangium aridum</name>
    <dbReference type="NCBI Taxonomy" id="2030"/>
    <lineage>
        <taxon>Bacteria</taxon>
        <taxon>Bacillati</taxon>
        <taxon>Actinomycetota</taxon>
        <taxon>Actinomycetes</taxon>
        <taxon>Pseudonocardiales</taxon>
        <taxon>Pseudonocardiaceae</taxon>
        <taxon>Kibdelosporangium</taxon>
    </lineage>
</organism>
<name>A0A1W2EYV5_KIBAR</name>
<evidence type="ECO:0000256" key="6">
    <source>
        <dbReference type="SAM" id="MobiDB-lite"/>
    </source>
</evidence>
<proteinExistence type="predicted"/>